<evidence type="ECO:0000256" key="1">
    <source>
        <dbReference type="ARBA" id="ARBA00004167"/>
    </source>
</evidence>
<proteinExistence type="predicted"/>
<evidence type="ECO:0000256" key="2">
    <source>
        <dbReference type="ARBA" id="ARBA00022692"/>
    </source>
</evidence>
<dbReference type="CDD" id="cd00063">
    <property type="entry name" value="FN3"/>
    <property type="match status" value="1"/>
</dbReference>
<evidence type="ECO:0000256" key="8">
    <source>
        <dbReference type="ARBA" id="ARBA00023180"/>
    </source>
</evidence>
<evidence type="ECO:0000313" key="13">
    <source>
        <dbReference type="EMBL" id="THD28137.1"/>
    </source>
</evidence>
<dbReference type="CDD" id="cd00047">
    <property type="entry name" value="PTPc"/>
    <property type="match status" value="1"/>
</dbReference>
<organism evidence="13 14">
    <name type="scientific">Fasciola hepatica</name>
    <name type="common">Liver fluke</name>
    <dbReference type="NCBI Taxonomy" id="6192"/>
    <lineage>
        <taxon>Eukaryota</taxon>
        <taxon>Metazoa</taxon>
        <taxon>Spiralia</taxon>
        <taxon>Lophotrochozoa</taxon>
        <taxon>Platyhelminthes</taxon>
        <taxon>Trematoda</taxon>
        <taxon>Digenea</taxon>
        <taxon>Plagiorchiida</taxon>
        <taxon>Echinostomata</taxon>
        <taxon>Echinostomatoidea</taxon>
        <taxon>Fasciolidae</taxon>
        <taxon>Fasciola</taxon>
    </lineage>
</organism>
<keyword evidence="3" id="KW-0732">Signal</keyword>
<keyword evidence="4" id="KW-0378">Hydrolase</keyword>
<dbReference type="InterPro" id="IPR029021">
    <property type="entry name" value="Prot-tyrosine_phosphatase-like"/>
</dbReference>
<evidence type="ECO:0000256" key="4">
    <source>
        <dbReference type="ARBA" id="ARBA00022801"/>
    </source>
</evidence>
<keyword evidence="8" id="KW-0325">Glycoprotein</keyword>
<feature type="domain" description="Fibronectin type-III" evidence="12">
    <location>
        <begin position="18"/>
        <end position="113"/>
    </location>
</feature>
<sequence>MIEGDYSKIVEKKTMEEKPNAPFGVLAISRGLRLIVSWKASEQPPGYDLTHYLITSEPPWKNYAPMVASSDNNSVDVEGEQCTSYVFIVRAYDAKMHLSSDPTTSNLVTTFALAPQALKQPTVENVHPKIQLLRWARPILPCPFLYKIKYWSEGTQNNPSYLFLTSDMEEIHISPLKPRTAYYYCMTAVSIFVHRVEGDWSEVANKTTLPEIPQAPRNVTVKNVGIGVQILSWQYGPMCSDCAYLWEISIAHKGDREELVNLYANQSEHCTTYKSTGLKSWTDYTYKVRILSSICNIIGEWTEAVTERTLSESISGETLTHVLFENLNNTKPIVTEKTITLKLDIDSLRTDDLEILTVRIQPKSELVNTYVANCSAVQSWDNRQITGKGPWDIVILSKKRNLNMSGENRIRNVRSTKYQSNLEPVVVGDGNGHLNSGTSYSIQLHVCTQGGCEDSERVFITTLVNRLPIYLLLVFMNVGVVVAIGIASTLFLRKPKDSPTPEPEVSLIKPVAKKQPPIIIEGQPPSSSDEPRPIPTKEFIDYVNRCLKPDEPTLNKQYAWIQTNSSANEANGILTKYEGLAQNNKTRNRYRDILPYDQTITKLVTKNSNSYINANFVYEIKHPTVESKHVIMNRDKAEFIATQAPLENTMGDFWKMVLQEKVSVIVMLSNLQEGGVTKVHQYWPEKVLETKNYQYGTSDIAVTLKYEKESNSCIIRQLNVVAAADYTSTVVTQLHFTAWPDHESPTMANFNTLMEMYEKTISVHQQNNGITLAHCSAGVGRTGTFIAAYVLLRGLAAGDKWIDICGIVKNLRLCRTSMVQKLNQYKFLHQYTAEILKSTSMLGN</sequence>
<dbReference type="AlphaFoldDB" id="A0A4E0RZI0"/>
<dbReference type="PROSITE" id="PS50055">
    <property type="entry name" value="TYR_PHOSPHATASE_PTP"/>
    <property type="match status" value="1"/>
</dbReference>
<dbReference type="Proteomes" id="UP000230066">
    <property type="component" value="Unassembled WGS sequence"/>
</dbReference>
<dbReference type="SMART" id="SM00060">
    <property type="entry name" value="FN3"/>
    <property type="match status" value="3"/>
</dbReference>
<evidence type="ECO:0000256" key="5">
    <source>
        <dbReference type="ARBA" id="ARBA00022912"/>
    </source>
</evidence>
<dbReference type="SUPFAM" id="SSF52799">
    <property type="entry name" value="(Phosphotyrosine protein) phosphatases II"/>
    <property type="match status" value="1"/>
</dbReference>
<feature type="domain" description="Tyrosine-protein phosphatase" evidence="10">
    <location>
        <begin position="554"/>
        <end position="835"/>
    </location>
</feature>
<evidence type="ECO:0000259" key="10">
    <source>
        <dbReference type="PROSITE" id="PS50055"/>
    </source>
</evidence>
<reference evidence="13" key="1">
    <citation type="submission" date="2019-03" db="EMBL/GenBank/DDBJ databases">
        <title>Improved annotation for the trematode Fasciola hepatica.</title>
        <authorList>
            <person name="Choi Y.-J."/>
            <person name="Martin J."/>
            <person name="Mitreva M."/>
        </authorList>
    </citation>
    <scope>NUCLEOTIDE SEQUENCE [LARGE SCALE GENOMIC DNA]</scope>
</reference>
<evidence type="ECO:0000256" key="9">
    <source>
        <dbReference type="SAM" id="Phobius"/>
    </source>
</evidence>
<dbReference type="Gene3D" id="3.90.190.10">
    <property type="entry name" value="Protein tyrosine phosphatase superfamily"/>
    <property type="match status" value="1"/>
</dbReference>
<dbReference type="PROSITE" id="PS50056">
    <property type="entry name" value="TYR_PHOSPHATASE_2"/>
    <property type="match status" value="1"/>
</dbReference>
<feature type="transmembrane region" description="Helical" evidence="9">
    <location>
        <begin position="469"/>
        <end position="492"/>
    </location>
</feature>
<dbReference type="InterPro" id="IPR013783">
    <property type="entry name" value="Ig-like_fold"/>
</dbReference>
<keyword evidence="13" id="KW-0675">Receptor</keyword>
<protein>
    <submittedName>
        <fullName evidence="13">Receptor-type tyrosine-protein phosphatase gamma</fullName>
    </submittedName>
</protein>
<evidence type="ECO:0000256" key="6">
    <source>
        <dbReference type="ARBA" id="ARBA00022989"/>
    </source>
</evidence>
<dbReference type="PANTHER" id="PTHR46957">
    <property type="entry name" value="CYTOKINE RECEPTOR"/>
    <property type="match status" value="1"/>
</dbReference>
<keyword evidence="6 9" id="KW-1133">Transmembrane helix</keyword>
<gene>
    <name evidence="13" type="ORF">D915_001082</name>
</gene>
<keyword evidence="14" id="KW-1185">Reference proteome</keyword>
<evidence type="ECO:0000259" key="11">
    <source>
        <dbReference type="PROSITE" id="PS50056"/>
    </source>
</evidence>
<feature type="domain" description="Fibronectin type-III" evidence="12">
    <location>
        <begin position="215"/>
        <end position="312"/>
    </location>
</feature>
<feature type="domain" description="Tyrosine specific protein phosphatases" evidence="11">
    <location>
        <begin position="748"/>
        <end position="826"/>
    </location>
</feature>
<dbReference type="SMART" id="SM00404">
    <property type="entry name" value="PTPc_motif"/>
    <property type="match status" value="1"/>
</dbReference>
<evidence type="ECO:0000256" key="3">
    <source>
        <dbReference type="ARBA" id="ARBA00022729"/>
    </source>
</evidence>
<dbReference type="SMART" id="SM00194">
    <property type="entry name" value="PTPc"/>
    <property type="match status" value="1"/>
</dbReference>
<evidence type="ECO:0000256" key="7">
    <source>
        <dbReference type="ARBA" id="ARBA00023136"/>
    </source>
</evidence>
<evidence type="ECO:0000313" key="14">
    <source>
        <dbReference type="Proteomes" id="UP000230066"/>
    </source>
</evidence>
<dbReference type="PROSITE" id="PS50853">
    <property type="entry name" value="FN3"/>
    <property type="match status" value="3"/>
</dbReference>
<dbReference type="PANTHER" id="PTHR46957:SF3">
    <property type="entry name" value="CYTOKINE RECEPTOR"/>
    <property type="match status" value="1"/>
</dbReference>
<dbReference type="InterPro" id="IPR000242">
    <property type="entry name" value="PTP_cat"/>
</dbReference>
<dbReference type="InterPro" id="IPR036116">
    <property type="entry name" value="FN3_sf"/>
</dbReference>
<dbReference type="PRINTS" id="PR00700">
    <property type="entry name" value="PRTYPHPHTASE"/>
</dbReference>
<dbReference type="InterPro" id="IPR003961">
    <property type="entry name" value="FN3_dom"/>
</dbReference>
<comment type="caution">
    <text evidence="13">The sequence shown here is derived from an EMBL/GenBank/DDBJ whole genome shotgun (WGS) entry which is preliminary data.</text>
</comment>
<comment type="subcellular location">
    <subcellularLocation>
        <location evidence="1">Membrane</location>
        <topology evidence="1">Single-pass membrane protein</topology>
    </subcellularLocation>
</comment>
<dbReference type="Gene3D" id="2.60.40.10">
    <property type="entry name" value="Immunoglobulins"/>
    <property type="match status" value="2"/>
</dbReference>
<dbReference type="InterPro" id="IPR003595">
    <property type="entry name" value="Tyr_Pase_cat"/>
</dbReference>
<feature type="domain" description="Fibronectin type-III" evidence="12">
    <location>
        <begin position="114"/>
        <end position="211"/>
    </location>
</feature>
<dbReference type="EMBL" id="JXXN02000227">
    <property type="protein sequence ID" value="THD28137.1"/>
    <property type="molecule type" value="Genomic_DNA"/>
</dbReference>
<dbReference type="GO" id="GO:0004725">
    <property type="term" value="F:protein tyrosine phosphatase activity"/>
    <property type="evidence" value="ECO:0007669"/>
    <property type="project" value="InterPro"/>
</dbReference>
<keyword evidence="2 9" id="KW-0812">Transmembrane</keyword>
<accession>A0A4E0RZI0</accession>
<keyword evidence="7 9" id="KW-0472">Membrane</keyword>
<name>A0A4E0RZI0_FASHE</name>
<evidence type="ECO:0000259" key="12">
    <source>
        <dbReference type="PROSITE" id="PS50853"/>
    </source>
</evidence>
<keyword evidence="5" id="KW-0904">Protein phosphatase</keyword>
<dbReference type="InterPro" id="IPR000387">
    <property type="entry name" value="Tyr_Pase_dom"/>
</dbReference>
<dbReference type="Pfam" id="PF00102">
    <property type="entry name" value="Y_phosphatase"/>
    <property type="match status" value="1"/>
</dbReference>
<dbReference type="InterPro" id="IPR050713">
    <property type="entry name" value="RTP_Phos/Ushers"/>
</dbReference>
<dbReference type="GO" id="GO:0016020">
    <property type="term" value="C:membrane"/>
    <property type="evidence" value="ECO:0007669"/>
    <property type="project" value="UniProtKB-SubCell"/>
</dbReference>
<dbReference type="SUPFAM" id="SSF49265">
    <property type="entry name" value="Fibronectin type III"/>
    <property type="match status" value="2"/>
</dbReference>